<protein>
    <submittedName>
        <fullName evidence="1">Uncharacterized protein MANES_15G006000</fullName>
    </submittedName>
</protein>
<dbReference type="AlphaFoldDB" id="A0A2P2N1Z6"/>
<reference evidence="1" key="1">
    <citation type="submission" date="2018-02" db="EMBL/GenBank/DDBJ databases">
        <title>Rhizophora mucronata_Transcriptome.</title>
        <authorList>
            <person name="Meera S.P."/>
            <person name="Sreeshan A."/>
            <person name="Augustine A."/>
        </authorList>
    </citation>
    <scope>NUCLEOTIDE SEQUENCE</scope>
    <source>
        <tissue evidence="1">Leaf</tissue>
    </source>
</reference>
<accession>A0A2P2N1Z6</accession>
<proteinExistence type="predicted"/>
<sequence length="61" mass="7010">MRHQRCRDRCTYSSHHNTTCLGSFPCCSINPRPRVLLLPLHSHMRFCCPHAPGKQQLPSVP</sequence>
<organism evidence="1">
    <name type="scientific">Rhizophora mucronata</name>
    <name type="common">Asiatic mangrove</name>
    <dbReference type="NCBI Taxonomy" id="61149"/>
    <lineage>
        <taxon>Eukaryota</taxon>
        <taxon>Viridiplantae</taxon>
        <taxon>Streptophyta</taxon>
        <taxon>Embryophyta</taxon>
        <taxon>Tracheophyta</taxon>
        <taxon>Spermatophyta</taxon>
        <taxon>Magnoliopsida</taxon>
        <taxon>eudicotyledons</taxon>
        <taxon>Gunneridae</taxon>
        <taxon>Pentapetalae</taxon>
        <taxon>rosids</taxon>
        <taxon>fabids</taxon>
        <taxon>Malpighiales</taxon>
        <taxon>Rhizophoraceae</taxon>
        <taxon>Rhizophora</taxon>
    </lineage>
</organism>
<name>A0A2P2N1Z6_RHIMU</name>
<evidence type="ECO:0000313" key="1">
    <source>
        <dbReference type="EMBL" id="MBX36477.1"/>
    </source>
</evidence>
<dbReference type="EMBL" id="GGEC01055993">
    <property type="protein sequence ID" value="MBX36477.1"/>
    <property type="molecule type" value="Transcribed_RNA"/>
</dbReference>